<evidence type="ECO:0000259" key="2">
    <source>
        <dbReference type="PROSITE" id="PS50835"/>
    </source>
</evidence>
<dbReference type="EMBL" id="KZ308415">
    <property type="protein sequence ID" value="KAG8229194.1"/>
    <property type="molecule type" value="Genomic_DNA"/>
</dbReference>
<gene>
    <name evidence="3" type="ORF">J437_LFUL001066</name>
</gene>
<dbReference type="PROSITE" id="PS50835">
    <property type="entry name" value="IG_LIKE"/>
    <property type="match status" value="1"/>
</dbReference>
<dbReference type="InterPro" id="IPR036179">
    <property type="entry name" value="Ig-like_dom_sf"/>
</dbReference>
<keyword evidence="4" id="KW-1185">Reference proteome</keyword>
<organism evidence="3 4">
    <name type="scientific">Ladona fulva</name>
    <name type="common">Scarce chaser dragonfly</name>
    <name type="synonym">Libellula fulva</name>
    <dbReference type="NCBI Taxonomy" id="123851"/>
    <lineage>
        <taxon>Eukaryota</taxon>
        <taxon>Metazoa</taxon>
        <taxon>Ecdysozoa</taxon>
        <taxon>Arthropoda</taxon>
        <taxon>Hexapoda</taxon>
        <taxon>Insecta</taxon>
        <taxon>Pterygota</taxon>
        <taxon>Palaeoptera</taxon>
        <taxon>Odonata</taxon>
        <taxon>Epiprocta</taxon>
        <taxon>Anisoptera</taxon>
        <taxon>Libelluloidea</taxon>
        <taxon>Libellulidae</taxon>
        <taxon>Ladona</taxon>
    </lineage>
</organism>
<feature type="region of interest" description="Disordered" evidence="1">
    <location>
        <begin position="1"/>
        <end position="28"/>
    </location>
</feature>
<evidence type="ECO:0000313" key="3">
    <source>
        <dbReference type="EMBL" id="KAG8229194.1"/>
    </source>
</evidence>
<reference evidence="3" key="2">
    <citation type="submission" date="2017-10" db="EMBL/GenBank/DDBJ databases">
        <title>Ladona fulva Genome sequencing and assembly.</title>
        <authorList>
            <person name="Murali S."/>
            <person name="Richards S."/>
            <person name="Bandaranaike D."/>
            <person name="Bellair M."/>
            <person name="Blankenburg K."/>
            <person name="Chao H."/>
            <person name="Dinh H."/>
            <person name="Doddapaneni H."/>
            <person name="Dugan-Rocha S."/>
            <person name="Elkadiri S."/>
            <person name="Gnanaolivu R."/>
            <person name="Hernandez B."/>
            <person name="Skinner E."/>
            <person name="Javaid M."/>
            <person name="Lee S."/>
            <person name="Li M."/>
            <person name="Ming W."/>
            <person name="Munidasa M."/>
            <person name="Muniz J."/>
            <person name="Nguyen L."/>
            <person name="Hughes D."/>
            <person name="Osuji N."/>
            <person name="Pu L.-L."/>
            <person name="Puazo M."/>
            <person name="Qu C."/>
            <person name="Quiroz J."/>
            <person name="Raj R."/>
            <person name="Weissenberger G."/>
            <person name="Xin Y."/>
            <person name="Zou X."/>
            <person name="Han Y."/>
            <person name="Worley K."/>
            <person name="Muzny D."/>
            <person name="Gibbs R."/>
        </authorList>
    </citation>
    <scope>NUCLEOTIDE SEQUENCE</scope>
    <source>
        <strain evidence="3">Sampled in the wild</strain>
    </source>
</reference>
<proteinExistence type="predicted"/>
<name>A0A8K0K6A5_LADFU</name>
<dbReference type="Pfam" id="PF07679">
    <property type="entry name" value="I-set"/>
    <property type="match status" value="1"/>
</dbReference>
<feature type="domain" description="Ig-like" evidence="2">
    <location>
        <begin position="53"/>
        <end position="123"/>
    </location>
</feature>
<dbReference type="InterPro" id="IPR007110">
    <property type="entry name" value="Ig-like_dom"/>
</dbReference>
<dbReference type="OrthoDB" id="10012075at2759"/>
<dbReference type="SUPFAM" id="SSF48726">
    <property type="entry name" value="Immunoglobulin"/>
    <property type="match status" value="1"/>
</dbReference>
<accession>A0A8K0K6A5</accession>
<dbReference type="Gene3D" id="2.60.40.10">
    <property type="entry name" value="Immunoglobulins"/>
    <property type="match status" value="1"/>
</dbReference>
<protein>
    <recommendedName>
        <fullName evidence="2">Ig-like domain-containing protein</fullName>
    </recommendedName>
</protein>
<evidence type="ECO:0000256" key="1">
    <source>
        <dbReference type="SAM" id="MobiDB-lite"/>
    </source>
</evidence>
<dbReference type="AlphaFoldDB" id="A0A8K0K6A5"/>
<reference evidence="3" key="1">
    <citation type="submission" date="2013-04" db="EMBL/GenBank/DDBJ databases">
        <authorList>
            <person name="Qu J."/>
            <person name="Murali S.C."/>
            <person name="Bandaranaike D."/>
            <person name="Bellair M."/>
            <person name="Blankenburg K."/>
            <person name="Chao H."/>
            <person name="Dinh H."/>
            <person name="Doddapaneni H."/>
            <person name="Downs B."/>
            <person name="Dugan-Rocha S."/>
            <person name="Elkadiri S."/>
            <person name="Gnanaolivu R.D."/>
            <person name="Hernandez B."/>
            <person name="Javaid M."/>
            <person name="Jayaseelan J.C."/>
            <person name="Lee S."/>
            <person name="Li M."/>
            <person name="Ming W."/>
            <person name="Munidasa M."/>
            <person name="Muniz J."/>
            <person name="Nguyen L."/>
            <person name="Ongeri F."/>
            <person name="Osuji N."/>
            <person name="Pu L.-L."/>
            <person name="Puazo M."/>
            <person name="Qu C."/>
            <person name="Quiroz J."/>
            <person name="Raj R."/>
            <person name="Weissenberger G."/>
            <person name="Xin Y."/>
            <person name="Zou X."/>
            <person name="Han Y."/>
            <person name="Richards S."/>
            <person name="Worley K."/>
            <person name="Muzny D."/>
            <person name="Gibbs R."/>
        </authorList>
    </citation>
    <scope>NUCLEOTIDE SEQUENCE</scope>
    <source>
        <strain evidence="3">Sampled in the wild</strain>
    </source>
</reference>
<dbReference type="InterPro" id="IPR013783">
    <property type="entry name" value="Ig-like_fold"/>
</dbReference>
<dbReference type="Proteomes" id="UP000792457">
    <property type="component" value="Unassembled WGS sequence"/>
</dbReference>
<feature type="compositionally biased region" description="Basic and acidic residues" evidence="1">
    <location>
        <begin position="18"/>
        <end position="28"/>
    </location>
</feature>
<evidence type="ECO:0000313" key="4">
    <source>
        <dbReference type="Proteomes" id="UP000792457"/>
    </source>
</evidence>
<dbReference type="InterPro" id="IPR013098">
    <property type="entry name" value="Ig_I-set"/>
</dbReference>
<comment type="caution">
    <text evidence="3">The sequence shown here is derived from an EMBL/GenBank/DDBJ whole genome shotgun (WGS) entry which is preliminary data.</text>
</comment>
<sequence length="130" mass="14269">MDKGGEVAMGDALGQRAKARDDGERNDKGFLVPIKSLSARKSAISLVKGLQGPGGVRYPGKAIVVREGENVRLRCAATGVPRPDVEWKKQDGSVIPLGAWKSKYSTCFKEKKKNMVDKKRFGCPYLFDVR</sequence>